<evidence type="ECO:0000259" key="4">
    <source>
        <dbReference type="SMART" id="SM00082"/>
    </source>
</evidence>
<evidence type="ECO:0000313" key="5">
    <source>
        <dbReference type="Ensembl" id="ENSFHEP00000015518.1"/>
    </source>
</evidence>
<dbReference type="AlphaFoldDB" id="A0A3Q2PPK3"/>
<evidence type="ECO:0000313" key="6">
    <source>
        <dbReference type="Proteomes" id="UP000265000"/>
    </source>
</evidence>
<reference evidence="5" key="2">
    <citation type="submission" date="2025-09" db="UniProtKB">
        <authorList>
            <consortium name="Ensembl"/>
        </authorList>
    </citation>
    <scope>IDENTIFICATION</scope>
</reference>
<dbReference type="PANTHER" id="PTHR24369:SF210">
    <property type="entry name" value="CHAOPTIN-RELATED"/>
    <property type="match status" value="1"/>
</dbReference>
<protein>
    <recommendedName>
        <fullName evidence="4">LRRCT domain-containing protein</fullName>
    </recommendedName>
</protein>
<reference evidence="5" key="1">
    <citation type="submission" date="2025-08" db="UniProtKB">
        <authorList>
            <consortium name="Ensembl"/>
        </authorList>
    </citation>
    <scope>IDENTIFICATION</scope>
</reference>
<dbReference type="PANTHER" id="PTHR24369">
    <property type="entry name" value="ANTIGEN BSP, PUTATIVE-RELATED"/>
    <property type="match status" value="1"/>
</dbReference>
<proteinExistence type="predicted"/>
<evidence type="ECO:0000256" key="3">
    <source>
        <dbReference type="ARBA" id="ARBA00022737"/>
    </source>
</evidence>
<dbReference type="SUPFAM" id="SSF52058">
    <property type="entry name" value="L domain-like"/>
    <property type="match status" value="1"/>
</dbReference>
<dbReference type="FunFam" id="3.80.10.10:FF:001164">
    <property type="entry name" value="GH01279p"/>
    <property type="match status" value="1"/>
</dbReference>
<keyword evidence="6" id="KW-1185">Reference proteome</keyword>
<keyword evidence="3" id="KW-0677">Repeat</keyword>
<dbReference type="Proteomes" id="UP000265000">
    <property type="component" value="Unplaced"/>
</dbReference>
<dbReference type="Gene3D" id="3.80.10.10">
    <property type="entry name" value="Ribonuclease Inhibitor"/>
    <property type="match status" value="2"/>
</dbReference>
<dbReference type="PROSITE" id="PS51450">
    <property type="entry name" value="LRR"/>
    <property type="match status" value="3"/>
</dbReference>
<accession>A0A3Q2PPK3</accession>
<dbReference type="GO" id="GO:0005886">
    <property type="term" value="C:plasma membrane"/>
    <property type="evidence" value="ECO:0007669"/>
    <property type="project" value="TreeGrafter"/>
</dbReference>
<dbReference type="Pfam" id="PF13855">
    <property type="entry name" value="LRR_8"/>
    <property type="match status" value="3"/>
</dbReference>
<feature type="domain" description="LRRCT" evidence="4">
    <location>
        <begin position="365"/>
        <end position="417"/>
    </location>
</feature>
<keyword evidence="1" id="KW-0433">Leucine-rich repeat</keyword>
<organism evidence="5 6">
    <name type="scientific">Fundulus heteroclitus</name>
    <name type="common">Killifish</name>
    <name type="synonym">Mummichog</name>
    <dbReference type="NCBI Taxonomy" id="8078"/>
    <lineage>
        <taxon>Eukaryota</taxon>
        <taxon>Metazoa</taxon>
        <taxon>Chordata</taxon>
        <taxon>Craniata</taxon>
        <taxon>Vertebrata</taxon>
        <taxon>Euteleostomi</taxon>
        <taxon>Actinopterygii</taxon>
        <taxon>Neopterygii</taxon>
        <taxon>Teleostei</taxon>
        <taxon>Neoteleostei</taxon>
        <taxon>Acanthomorphata</taxon>
        <taxon>Ovalentaria</taxon>
        <taxon>Atherinomorphae</taxon>
        <taxon>Cyprinodontiformes</taxon>
        <taxon>Fundulidae</taxon>
        <taxon>Fundulus</taxon>
    </lineage>
</organism>
<name>A0A3Q2PPK3_FUNHE</name>
<dbReference type="SMART" id="SM00369">
    <property type="entry name" value="LRR_TYP"/>
    <property type="match status" value="12"/>
</dbReference>
<dbReference type="GeneTree" id="ENSGT00940000166731"/>
<dbReference type="InterPro" id="IPR050541">
    <property type="entry name" value="LRR_TM_domain-containing"/>
</dbReference>
<dbReference type="Ensembl" id="ENSFHET00000033235.1">
    <property type="protein sequence ID" value="ENSFHEP00000015518.1"/>
    <property type="gene ID" value="ENSFHEG00000017179.1"/>
</dbReference>
<dbReference type="InterPro" id="IPR000483">
    <property type="entry name" value="Cys-rich_flank_reg_C"/>
</dbReference>
<dbReference type="InterPro" id="IPR003591">
    <property type="entry name" value="Leu-rich_rpt_typical-subtyp"/>
</dbReference>
<dbReference type="InterPro" id="IPR032675">
    <property type="entry name" value="LRR_dom_sf"/>
</dbReference>
<evidence type="ECO:0000256" key="2">
    <source>
        <dbReference type="ARBA" id="ARBA00022729"/>
    </source>
</evidence>
<dbReference type="SMART" id="SM00082">
    <property type="entry name" value="LRRCT"/>
    <property type="match status" value="1"/>
</dbReference>
<sequence length="470" mass="53724">MLELSLVLDWQNVCPYKCHCFTPLQVLCAEERMSSFPRNISRQVREVIIMTSSVSYLFSHSLMESPQLTRLIFLNNALRSIHLNAFELLTELQELELSGNPPLDHLLPGTFSKQEKLTKLLLNYNSLKTVRLGMFDSLKQLEVLQMKSNVLSDLPPFLFQNLSSLLEILKLSNNLLSNLTCDTFHNLSHLTELHLEWNRIAHLDDGIFSTLTNLSVLNLQGNLLTSFSDKAIGSEPTNLRVLNLKGNRLTELSFLRNLSSLTDLMLSGNQLSSITDNLFRRLTALENLDLSDNQLTSLPEGIFKNLLSIKVINLHNNNLTEVDAKLFEDQIFVERLYLSDNKLETLPLGLLDHFITQHIVRLHGNPWRCDCQLWYLHDWLLDNGQNVEMLDMMACESPYFLRKRTVVSIPRDQLVCHLAEDQAPDLNSCSLQIANNTMIIRCKVEKCSPATVKVTNSNPAGRSVRKLWRK</sequence>
<evidence type="ECO:0000256" key="1">
    <source>
        <dbReference type="ARBA" id="ARBA00022614"/>
    </source>
</evidence>
<dbReference type="InterPro" id="IPR001611">
    <property type="entry name" value="Leu-rich_rpt"/>
</dbReference>
<keyword evidence="2" id="KW-0732">Signal</keyword>
<dbReference type="STRING" id="8078.ENSFHEP00000015518"/>
<dbReference type="SMART" id="SM00364">
    <property type="entry name" value="LRR_BAC"/>
    <property type="match status" value="6"/>
</dbReference>